<evidence type="ECO:0000256" key="3">
    <source>
        <dbReference type="ARBA" id="ARBA00022801"/>
    </source>
</evidence>
<dbReference type="PROSITE" id="PS50203">
    <property type="entry name" value="CALPAIN_CAT"/>
    <property type="match status" value="1"/>
</dbReference>
<feature type="compositionally biased region" description="Acidic residues" evidence="7">
    <location>
        <begin position="37"/>
        <end position="48"/>
    </location>
</feature>
<proteinExistence type="inferred from homology"/>
<feature type="active site" evidence="5 6">
    <location>
        <position position="304"/>
    </location>
</feature>
<feature type="domain" description="Calpain catalytic" evidence="8">
    <location>
        <begin position="86"/>
        <end position="381"/>
    </location>
</feature>
<evidence type="ECO:0000313" key="10">
    <source>
        <dbReference type="Proteomes" id="UP000664859"/>
    </source>
</evidence>
<evidence type="ECO:0000256" key="5">
    <source>
        <dbReference type="PIRSR" id="PIRSR622684-1"/>
    </source>
</evidence>
<keyword evidence="10" id="KW-1185">Reference proteome</keyword>
<reference evidence="9" key="1">
    <citation type="submission" date="2021-02" db="EMBL/GenBank/DDBJ databases">
        <title>First Annotated Genome of the Yellow-green Alga Tribonema minus.</title>
        <authorList>
            <person name="Mahan K.M."/>
        </authorList>
    </citation>
    <scope>NUCLEOTIDE SEQUENCE</scope>
    <source>
        <strain evidence="9">UTEX B ZZ1240</strain>
    </source>
</reference>
<dbReference type="Pfam" id="PF00648">
    <property type="entry name" value="Peptidase_C2"/>
    <property type="match status" value="1"/>
</dbReference>
<keyword evidence="3 6" id="KW-0378">Hydrolase</keyword>
<evidence type="ECO:0000256" key="1">
    <source>
        <dbReference type="ARBA" id="ARBA00007623"/>
    </source>
</evidence>
<comment type="caution">
    <text evidence="9">The sequence shown here is derived from an EMBL/GenBank/DDBJ whole genome shotgun (WGS) entry which is preliminary data.</text>
</comment>
<dbReference type="PRINTS" id="PR00704">
    <property type="entry name" value="CALPAIN"/>
</dbReference>
<feature type="region of interest" description="Disordered" evidence="7">
    <location>
        <begin position="26"/>
        <end position="48"/>
    </location>
</feature>
<dbReference type="Gene3D" id="3.90.70.10">
    <property type="entry name" value="Cysteine proteinases"/>
    <property type="match status" value="1"/>
</dbReference>
<dbReference type="EMBL" id="JAFCMP010000126">
    <property type="protein sequence ID" value="KAG5185554.1"/>
    <property type="molecule type" value="Genomic_DNA"/>
</dbReference>
<evidence type="ECO:0000313" key="9">
    <source>
        <dbReference type="EMBL" id="KAG5185554.1"/>
    </source>
</evidence>
<evidence type="ECO:0000259" key="8">
    <source>
        <dbReference type="PROSITE" id="PS50203"/>
    </source>
</evidence>
<evidence type="ECO:0000256" key="2">
    <source>
        <dbReference type="ARBA" id="ARBA00022670"/>
    </source>
</evidence>
<dbReference type="PANTHER" id="PTHR10183:SF379">
    <property type="entry name" value="CALPAIN-5"/>
    <property type="match status" value="1"/>
</dbReference>
<organism evidence="9 10">
    <name type="scientific">Tribonema minus</name>
    <dbReference type="NCBI Taxonomy" id="303371"/>
    <lineage>
        <taxon>Eukaryota</taxon>
        <taxon>Sar</taxon>
        <taxon>Stramenopiles</taxon>
        <taxon>Ochrophyta</taxon>
        <taxon>PX clade</taxon>
        <taxon>Xanthophyceae</taxon>
        <taxon>Tribonematales</taxon>
        <taxon>Tribonemataceae</taxon>
        <taxon>Tribonema</taxon>
    </lineage>
</organism>
<keyword evidence="4 6" id="KW-0788">Thiol protease</keyword>
<dbReference type="GO" id="GO:0004198">
    <property type="term" value="F:calcium-dependent cysteine-type endopeptidase activity"/>
    <property type="evidence" value="ECO:0007669"/>
    <property type="project" value="InterPro"/>
</dbReference>
<evidence type="ECO:0000256" key="7">
    <source>
        <dbReference type="SAM" id="MobiDB-lite"/>
    </source>
</evidence>
<dbReference type="OrthoDB" id="152370at2759"/>
<feature type="active site" evidence="5 6">
    <location>
        <position position="149"/>
    </location>
</feature>
<dbReference type="AlphaFoldDB" id="A0A835Z8S4"/>
<evidence type="ECO:0000256" key="4">
    <source>
        <dbReference type="ARBA" id="ARBA00022807"/>
    </source>
</evidence>
<dbReference type="GO" id="GO:0006508">
    <property type="term" value="P:proteolysis"/>
    <property type="evidence" value="ECO:0007669"/>
    <property type="project" value="UniProtKB-KW"/>
</dbReference>
<dbReference type="InterPro" id="IPR038765">
    <property type="entry name" value="Papain-like_cys_pep_sf"/>
</dbReference>
<protein>
    <recommendedName>
        <fullName evidence="8">Calpain catalytic domain-containing protein</fullName>
    </recommendedName>
</protein>
<sequence length="476" mass="52922">MGLSSLLKDAKELAKVAKDVYHEAVADNNTVGHNDSDAEPDAEADTDAAEPVPPVLLATADLDKCIATCLSKFNKIVAKCRSAGTKFTDADFPVTTKPTKCLYKFRHRPSEKFPAPSMWKRVSEISERPQMFVDGVHAGDIKQGYLGSCYFLGALAAIAAHKEHLESLIIAHDFEVGIVALRFFKNNKWQSLIIDDYIGLKSDNTIHFASCNDPDEFWVPLLEKAYAKLHGSFESIECGFGYQVIMDMTGGAGVLTECAQLGSAESCFAYLASLLRKRAVLSAYLWSVESVSQERIDAATAAGHAYTILKAQETKHGHQLIQLRNPWGRHEFTGNWSDNSGMLNKGLLEELEHTIAEDGTFWMSAEDFLTYYSCIDACRTFNSDWVVTTTRGVFPTTEADARFLRLESKAKRDVGKSVIVLSQRDRRAELKASLLDVKEASLTLSIYRCLEGDYKPATKSFGELHKEQTTSWPQRE</sequence>
<dbReference type="InterPro" id="IPR001300">
    <property type="entry name" value="Peptidase_C2_calpain_cat"/>
</dbReference>
<dbReference type="PANTHER" id="PTHR10183">
    <property type="entry name" value="CALPAIN"/>
    <property type="match status" value="1"/>
</dbReference>
<dbReference type="Proteomes" id="UP000664859">
    <property type="component" value="Unassembled WGS sequence"/>
</dbReference>
<dbReference type="SMART" id="SM00230">
    <property type="entry name" value="CysPc"/>
    <property type="match status" value="1"/>
</dbReference>
<keyword evidence="2 6" id="KW-0645">Protease</keyword>
<dbReference type="SUPFAM" id="SSF54001">
    <property type="entry name" value="Cysteine proteinases"/>
    <property type="match status" value="1"/>
</dbReference>
<comment type="similarity">
    <text evidence="1">Belongs to the peptidase C2 family.</text>
</comment>
<dbReference type="InterPro" id="IPR022684">
    <property type="entry name" value="Calpain_cysteine_protease"/>
</dbReference>
<accession>A0A835Z8S4</accession>
<evidence type="ECO:0000256" key="6">
    <source>
        <dbReference type="PROSITE-ProRule" id="PRU00239"/>
    </source>
</evidence>
<gene>
    <name evidence="9" type="ORF">JKP88DRAFT_254856</name>
</gene>
<feature type="active site" evidence="5 6">
    <location>
        <position position="325"/>
    </location>
</feature>
<name>A0A835Z8S4_9STRA</name>
<dbReference type="CDD" id="cd00044">
    <property type="entry name" value="CysPc"/>
    <property type="match status" value="1"/>
</dbReference>
<feature type="non-terminal residue" evidence="9">
    <location>
        <position position="1"/>
    </location>
</feature>